<gene>
    <name evidence="11" type="ORF">JRQ81_010198</name>
</gene>
<dbReference type="EC" id="6.2.1.2" evidence="7"/>
<comment type="caution">
    <text evidence="11">The sequence shown here is derived from an EMBL/GenBank/DDBJ whole genome shotgun (WGS) entry which is preliminary data.</text>
</comment>
<evidence type="ECO:0000256" key="2">
    <source>
        <dbReference type="ARBA" id="ARBA00022598"/>
    </source>
</evidence>
<evidence type="ECO:0000259" key="10">
    <source>
        <dbReference type="Pfam" id="PF00501"/>
    </source>
</evidence>
<keyword evidence="12" id="KW-1185">Reference proteome</keyword>
<dbReference type="GO" id="GO:0006633">
    <property type="term" value="P:fatty acid biosynthetic process"/>
    <property type="evidence" value="ECO:0007669"/>
    <property type="project" value="TreeGrafter"/>
</dbReference>
<evidence type="ECO:0000313" key="12">
    <source>
        <dbReference type="Proteomes" id="UP001142489"/>
    </source>
</evidence>
<evidence type="ECO:0000256" key="8">
    <source>
        <dbReference type="ARBA" id="ARBA00048477"/>
    </source>
</evidence>
<dbReference type="PROSITE" id="PS00455">
    <property type="entry name" value="AMP_BINDING"/>
    <property type="match status" value="1"/>
</dbReference>
<dbReference type="GO" id="GO:0004321">
    <property type="term" value="F:fatty-acyl-CoA synthase activity"/>
    <property type="evidence" value="ECO:0007669"/>
    <property type="project" value="TreeGrafter"/>
</dbReference>
<feature type="domain" description="AMP-dependent synthetase/ligase" evidence="10">
    <location>
        <begin position="64"/>
        <end position="371"/>
    </location>
</feature>
<evidence type="ECO:0000256" key="6">
    <source>
        <dbReference type="ARBA" id="ARBA00023098"/>
    </source>
</evidence>
<organism evidence="11 12">
    <name type="scientific">Phrynocephalus forsythii</name>
    <dbReference type="NCBI Taxonomy" id="171643"/>
    <lineage>
        <taxon>Eukaryota</taxon>
        <taxon>Metazoa</taxon>
        <taxon>Chordata</taxon>
        <taxon>Craniata</taxon>
        <taxon>Vertebrata</taxon>
        <taxon>Euteleostomi</taxon>
        <taxon>Lepidosauria</taxon>
        <taxon>Squamata</taxon>
        <taxon>Bifurcata</taxon>
        <taxon>Unidentata</taxon>
        <taxon>Episquamata</taxon>
        <taxon>Toxicofera</taxon>
        <taxon>Iguania</taxon>
        <taxon>Acrodonta</taxon>
        <taxon>Agamidae</taxon>
        <taxon>Agaminae</taxon>
        <taxon>Phrynocephalus</taxon>
    </lineage>
</organism>
<dbReference type="Proteomes" id="UP001142489">
    <property type="component" value="Unassembled WGS sequence"/>
</dbReference>
<reference evidence="11" key="1">
    <citation type="journal article" date="2023" name="DNA Res.">
        <title>Chromosome-level genome assembly of Phrynocephalus forsythii using third-generation DNA sequencing and Hi-C analysis.</title>
        <authorList>
            <person name="Qi Y."/>
            <person name="Zhao W."/>
            <person name="Zhao Y."/>
            <person name="Niu C."/>
            <person name="Cao S."/>
            <person name="Zhang Y."/>
        </authorList>
    </citation>
    <scope>NUCLEOTIDE SEQUENCE</scope>
    <source>
        <tissue evidence="11">Muscle</tissue>
    </source>
</reference>
<dbReference type="Gene3D" id="3.40.50.12780">
    <property type="entry name" value="N-terminal domain of ligase-like"/>
    <property type="match status" value="1"/>
</dbReference>
<keyword evidence="6" id="KW-0443">Lipid metabolism</keyword>
<evidence type="ECO:0000256" key="1">
    <source>
        <dbReference type="ARBA" id="ARBA00006432"/>
    </source>
</evidence>
<keyword evidence="2" id="KW-0436">Ligase</keyword>
<dbReference type="GO" id="GO:0031956">
    <property type="term" value="F:medium-chain fatty acid-CoA ligase activity"/>
    <property type="evidence" value="ECO:0007669"/>
    <property type="project" value="UniProtKB-EC"/>
</dbReference>
<keyword evidence="5" id="KW-0067">ATP-binding</keyword>
<accession>A0A9Q1ARB8</accession>
<dbReference type="SUPFAM" id="SSF56801">
    <property type="entry name" value="Acetyl-CoA synthetase-like"/>
    <property type="match status" value="1"/>
</dbReference>
<dbReference type="PANTHER" id="PTHR43605">
    <property type="entry name" value="ACYL-COENZYME A SYNTHETASE"/>
    <property type="match status" value="1"/>
</dbReference>
<dbReference type="EMBL" id="JAPFRF010000021">
    <property type="protein sequence ID" value="KAJ7305832.1"/>
    <property type="molecule type" value="Genomic_DNA"/>
</dbReference>
<proteinExistence type="inferred from homology"/>
<dbReference type="PANTHER" id="PTHR43605:SF6">
    <property type="entry name" value="ACYL-COENZYME A SYNTHETASE ACSM5, MITOCHONDRIAL"/>
    <property type="match status" value="1"/>
</dbReference>
<evidence type="ECO:0000256" key="7">
    <source>
        <dbReference type="ARBA" id="ARBA00039009"/>
    </source>
</evidence>
<protein>
    <recommendedName>
        <fullName evidence="7">medium-chain acyl-CoA ligase</fullName>
        <ecNumber evidence="7">6.2.1.2</ecNumber>
    </recommendedName>
</protein>
<evidence type="ECO:0000256" key="3">
    <source>
        <dbReference type="ARBA" id="ARBA00022741"/>
    </source>
</evidence>
<dbReference type="GO" id="GO:0005759">
    <property type="term" value="C:mitochondrial matrix"/>
    <property type="evidence" value="ECO:0007669"/>
    <property type="project" value="TreeGrafter"/>
</dbReference>
<comment type="similarity">
    <text evidence="1">Belongs to the ATP-dependent AMP-binding enzyme family.</text>
</comment>
<keyword evidence="3" id="KW-0547">Nucleotide-binding</keyword>
<evidence type="ECO:0000313" key="11">
    <source>
        <dbReference type="EMBL" id="KAJ7305832.1"/>
    </source>
</evidence>
<dbReference type="OrthoDB" id="6614653at2759"/>
<comment type="catalytic activity">
    <reaction evidence="8">
        <text>a medium-chain fatty acid + ATP + CoA = a medium-chain fatty acyl-CoA + AMP + diphosphate</text>
        <dbReference type="Rhea" id="RHEA:48340"/>
        <dbReference type="ChEBI" id="CHEBI:30616"/>
        <dbReference type="ChEBI" id="CHEBI:33019"/>
        <dbReference type="ChEBI" id="CHEBI:57287"/>
        <dbReference type="ChEBI" id="CHEBI:59558"/>
        <dbReference type="ChEBI" id="CHEBI:90546"/>
        <dbReference type="ChEBI" id="CHEBI:456215"/>
        <dbReference type="EC" id="6.2.1.2"/>
    </reaction>
    <physiologicalReaction direction="left-to-right" evidence="8">
        <dbReference type="Rhea" id="RHEA:48341"/>
    </physiologicalReaction>
</comment>
<feature type="compositionally biased region" description="Basic residues" evidence="9">
    <location>
        <begin position="382"/>
        <end position="396"/>
    </location>
</feature>
<keyword evidence="4" id="KW-0276">Fatty acid metabolism</keyword>
<feature type="region of interest" description="Disordered" evidence="9">
    <location>
        <begin position="357"/>
        <end position="404"/>
    </location>
</feature>
<evidence type="ECO:0000256" key="4">
    <source>
        <dbReference type="ARBA" id="ARBA00022832"/>
    </source>
</evidence>
<dbReference type="InterPro" id="IPR042099">
    <property type="entry name" value="ANL_N_sf"/>
</dbReference>
<dbReference type="InterPro" id="IPR020845">
    <property type="entry name" value="AMP-binding_CS"/>
</dbReference>
<name>A0A9Q1ARB8_9SAUR</name>
<dbReference type="AlphaFoldDB" id="A0A9Q1ARB8"/>
<dbReference type="Pfam" id="PF00501">
    <property type="entry name" value="AMP-binding"/>
    <property type="match status" value="1"/>
</dbReference>
<dbReference type="GO" id="GO:0006637">
    <property type="term" value="P:acyl-CoA metabolic process"/>
    <property type="evidence" value="ECO:0007669"/>
    <property type="project" value="TreeGrafter"/>
</dbReference>
<sequence length="469" mass="51957">MALLKFFWSLRSPCLLLHQTKRHLASPIASQYEAINQGEKELPEYFNFASDVMDKWTELEKEGKRPQKAAFWWVNNQNEEVKWSYEDLGLLSRKAANVLSGPCGLQRGDRVLMVLPRIPEWWLLVLACTRAAKCVVVSDTLAPGVDSVASACPSLRTKVIVSDRGRDGWLNFKDLLQAAPADANCVKTKSDDPLAIYFTSGTTGTPKMVVHSHSSYGIGFSTLGSRLLDLSPSSVFWNISDPGWVKAAWSSVFAPLMHGACVFVHHLPQFEPTLVCNTLESYPITIFCAPPTGFRMLVQDDLTRYKFMSLNHCVTGGEALNPEVYKIWKKQTGLDIYEGYGQTETVLVCSNKKGMKIKPGSMGKPSPQFDVQAGNNTEQKTRRSRRPRRGRRRKAAAARLPRPLPRRLGTVADRQQVCPSKTGQSFKVIRNGLVASDYTLPSPSEKPAQALLLGEPTSKAATIDDAASP</sequence>
<dbReference type="InterPro" id="IPR051087">
    <property type="entry name" value="Mitochondrial_ACSM"/>
</dbReference>
<dbReference type="GO" id="GO:0005524">
    <property type="term" value="F:ATP binding"/>
    <property type="evidence" value="ECO:0007669"/>
    <property type="project" value="UniProtKB-KW"/>
</dbReference>
<evidence type="ECO:0000256" key="5">
    <source>
        <dbReference type="ARBA" id="ARBA00022840"/>
    </source>
</evidence>
<dbReference type="InterPro" id="IPR000873">
    <property type="entry name" value="AMP-dep_synth/lig_dom"/>
</dbReference>
<evidence type="ECO:0000256" key="9">
    <source>
        <dbReference type="SAM" id="MobiDB-lite"/>
    </source>
</evidence>